<accession>A0ABV5UQI6</accession>
<evidence type="ECO:0000313" key="3">
    <source>
        <dbReference type="Proteomes" id="UP001589536"/>
    </source>
</evidence>
<comment type="caution">
    <text evidence="2">The sequence shown here is derived from an EMBL/GenBank/DDBJ whole genome shotgun (WGS) entry which is preliminary data.</text>
</comment>
<evidence type="ECO:0000313" key="2">
    <source>
        <dbReference type="EMBL" id="MFB9714796.1"/>
    </source>
</evidence>
<proteinExistence type="predicted"/>
<dbReference type="EMBL" id="JBHMBH010000026">
    <property type="protein sequence ID" value="MFB9714796.1"/>
    <property type="molecule type" value="Genomic_DNA"/>
</dbReference>
<sequence length="69" mass="8010">MTEALTDAQRIEYLTNQLRYYKELSARLHQQLLASKNVPESHNGRTITYTDSTGNRAASRADRSRNRNR</sequence>
<gene>
    <name evidence="2" type="ORF">ACFFPI_11750</name>
</gene>
<feature type="compositionally biased region" description="Basic and acidic residues" evidence="1">
    <location>
        <begin position="59"/>
        <end position="69"/>
    </location>
</feature>
<protein>
    <submittedName>
        <fullName evidence="2">Uncharacterized protein</fullName>
    </submittedName>
</protein>
<name>A0ABV5UQI6_9MICC</name>
<evidence type="ECO:0000256" key="1">
    <source>
        <dbReference type="SAM" id="MobiDB-lite"/>
    </source>
</evidence>
<dbReference type="Proteomes" id="UP001589536">
    <property type="component" value="Unassembled WGS sequence"/>
</dbReference>
<feature type="compositionally biased region" description="Polar residues" evidence="1">
    <location>
        <begin position="36"/>
        <end position="54"/>
    </location>
</feature>
<organism evidence="2 3">
    <name type="scientific">Arthrobacter methylotrophus</name>
    <dbReference type="NCBI Taxonomy" id="121291"/>
    <lineage>
        <taxon>Bacteria</taxon>
        <taxon>Bacillati</taxon>
        <taxon>Actinomycetota</taxon>
        <taxon>Actinomycetes</taxon>
        <taxon>Micrococcales</taxon>
        <taxon>Micrococcaceae</taxon>
        <taxon>Arthrobacter</taxon>
    </lineage>
</organism>
<reference evidence="2 3" key="1">
    <citation type="submission" date="2024-09" db="EMBL/GenBank/DDBJ databases">
        <authorList>
            <person name="Sun Q."/>
            <person name="Mori K."/>
        </authorList>
    </citation>
    <scope>NUCLEOTIDE SEQUENCE [LARGE SCALE GENOMIC DNA]</scope>
    <source>
        <strain evidence="2 3">JCM 13519</strain>
    </source>
</reference>
<feature type="region of interest" description="Disordered" evidence="1">
    <location>
        <begin position="36"/>
        <end position="69"/>
    </location>
</feature>
<keyword evidence="3" id="KW-1185">Reference proteome</keyword>
<dbReference type="RefSeq" id="WP_345047175.1">
    <property type="nucleotide sequence ID" value="NZ_BAABED010000001.1"/>
</dbReference>